<dbReference type="AlphaFoldDB" id="A0A445DLC1"/>
<evidence type="ECO:0000313" key="3">
    <source>
        <dbReference type="EMBL" id="RYR63979.1"/>
    </source>
</evidence>
<evidence type="ECO:0000256" key="2">
    <source>
        <dbReference type="SAM" id="SignalP"/>
    </source>
</evidence>
<name>A0A445DLC1_ARAHY</name>
<evidence type="ECO:0000256" key="1">
    <source>
        <dbReference type="SAM" id="MobiDB-lite"/>
    </source>
</evidence>
<sequence length="151" mass="16133">MSHKKSSLALVFALVLALPIHSVFGDEVNENPWKNLFDEEISVGSLEEVPKLHFVDHHSEFQDWVQELSNLDNKNVNNVVSKETPASAPVQAPKVSPPKRAPTASPKAAPKTAPKAAPVASPKSAPKAAPVASPRSAPVASPITSRRILVE</sequence>
<feature type="chain" id="PRO_5019206914" evidence="2">
    <location>
        <begin position="26"/>
        <end position="151"/>
    </location>
</feature>
<keyword evidence="4" id="KW-1185">Reference proteome</keyword>
<dbReference type="Proteomes" id="UP000289738">
    <property type="component" value="Chromosome A03"/>
</dbReference>
<comment type="caution">
    <text evidence="3">The sequence shown here is derived from an EMBL/GenBank/DDBJ whole genome shotgun (WGS) entry which is preliminary data.</text>
</comment>
<evidence type="ECO:0000313" key="4">
    <source>
        <dbReference type="Proteomes" id="UP000289738"/>
    </source>
</evidence>
<dbReference type="EMBL" id="SDMP01000003">
    <property type="protein sequence ID" value="RYR63979.1"/>
    <property type="molecule type" value="Genomic_DNA"/>
</dbReference>
<feature type="region of interest" description="Disordered" evidence="1">
    <location>
        <begin position="76"/>
        <end position="151"/>
    </location>
</feature>
<organism evidence="3 4">
    <name type="scientific">Arachis hypogaea</name>
    <name type="common">Peanut</name>
    <dbReference type="NCBI Taxonomy" id="3818"/>
    <lineage>
        <taxon>Eukaryota</taxon>
        <taxon>Viridiplantae</taxon>
        <taxon>Streptophyta</taxon>
        <taxon>Embryophyta</taxon>
        <taxon>Tracheophyta</taxon>
        <taxon>Spermatophyta</taxon>
        <taxon>Magnoliopsida</taxon>
        <taxon>eudicotyledons</taxon>
        <taxon>Gunneridae</taxon>
        <taxon>Pentapetalae</taxon>
        <taxon>rosids</taxon>
        <taxon>fabids</taxon>
        <taxon>Fabales</taxon>
        <taxon>Fabaceae</taxon>
        <taxon>Papilionoideae</taxon>
        <taxon>50 kb inversion clade</taxon>
        <taxon>dalbergioids sensu lato</taxon>
        <taxon>Dalbergieae</taxon>
        <taxon>Pterocarpus clade</taxon>
        <taxon>Arachis</taxon>
    </lineage>
</organism>
<accession>A0A445DLC1</accession>
<proteinExistence type="predicted"/>
<feature type="compositionally biased region" description="Low complexity" evidence="1">
    <location>
        <begin position="101"/>
        <end position="142"/>
    </location>
</feature>
<keyword evidence="2" id="KW-0732">Signal</keyword>
<protein>
    <submittedName>
        <fullName evidence="3">Uncharacterized protein</fullName>
    </submittedName>
</protein>
<gene>
    <name evidence="3" type="ORF">Ahy_A03g010146</name>
</gene>
<feature type="signal peptide" evidence="2">
    <location>
        <begin position="1"/>
        <end position="25"/>
    </location>
</feature>
<reference evidence="3 4" key="1">
    <citation type="submission" date="2019-01" db="EMBL/GenBank/DDBJ databases">
        <title>Sequencing of cultivated peanut Arachis hypogaea provides insights into genome evolution and oil improvement.</title>
        <authorList>
            <person name="Chen X."/>
        </authorList>
    </citation>
    <scope>NUCLEOTIDE SEQUENCE [LARGE SCALE GENOMIC DNA]</scope>
    <source>
        <strain evidence="4">cv. Fuhuasheng</strain>
        <tissue evidence="3">Leaves</tissue>
    </source>
</reference>